<protein>
    <submittedName>
        <fullName evidence="2">Uncharacterized protein</fullName>
    </submittedName>
</protein>
<feature type="transmembrane region" description="Helical" evidence="1">
    <location>
        <begin position="135"/>
        <end position="153"/>
    </location>
</feature>
<feature type="transmembrane region" description="Helical" evidence="1">
    <location>
        <begin position="159"/>
        <end position="176"/>
    </location>
</feature>
<comment type="caution">
    <text evidence="2">The sequence shown here is derived from an EMBL/GenBank/DDBJ whole genome shotgun (WGS) entry which is preliminary data.</text>
</comment>
<dbReference type="EMBL" id="AKKV01000023">
    <property type="protein sequence ID" value="EIT86025.1"/>
    <property type="molecule type" value="Genomic_DNA"/>
</dbReference>
<feature type="transmembrane region" description="Helical" evidence="1">
    <location>
        <begin position="72"/>
        <end position="89"/>
    </location>
</feature>
<feature type="transmembrane region" description="Helical" evidence="1">
    <location>
        <begin position="196"/>
        <end position="217"/>
    </location>
</feature>
<feature type="transmembrane region" description="Helical" evidence="1">
    <location>
        <begin position="223"/>
        <end position="243"/>
    </location>
</feature>
<evidence type="ECO:0000313" key="2">
    <source>
        <dbReference type="EMBL" id="EIT86025.1"/>
    </source>
</evidence>
<dbReference type="RefSeq" id="WP_007201474.1">
    <property type="nucleotide sequence ID" value="NZ_AKKV01000023.1"/>
</dbReference>
<feature type="transmembrane region" description="Helical" evidence="1">
    <location>
        <begin position="12"/>
        <end position="30"/>
    </location>
</feature>
<dbReference type="Proteomes" id="UP000004080">
    <property type="component" value="Unassembled WGS sequence"/>
</dbReference>
<feature type="transmembrane region" description="Helical" evidence="1">
    <location>
        <begin position="319"/>
        <end position="337"/>
    </location>
</feature>
<keyword evidence="1" id="KW-0812">Transmembrane</keyword>
<evidence type="ECO:0000256" key="1">
    <source>
        <dbReference type="SAM" id="Phobius"/>
    </source>
</evidence>
<proteinExistence type="predicted"/>
<keyword evidence="3" id="KW-1185">Reference proteome</keyword>
<accession>I8UGM0</accession>
<sequence length="371" mass="42248">MRSKTINYKKISYLYLVAILSSGLFFAYATTRLISSNLASPFLILLMSTVIDIIVFFDLTWFQKLSQLPTRYLSLATVIFLLISNFFLFTSEKELFILIILYTFCTLSFSLHLLSFEQNIIGFKGNAKSGLISITLFKNISKIIGFSVGAILHNVSLQNYNLILLTSFLVLTTVSLQPEPKKVKVEKKSGRVKGKIYLFILILLGTTAVFWIPLFIVELKKKGILEYSSIVFMLPGIVSVLYLRFFQNITFKNSFMGKIILYIFIILSFLILNIYGDYLFVQVILFSILVAIGISISIEVRATFIRINKGINTKLSLQILNLISAVSLLCFTLLAMYLHGIQYLILILNMLAAIIILVYRKDFINENRTLL</sequence>
<dbReference type="STRING" id="1196324.A374_06886"/>
<keyword evidence="1" id="KW-1133">Transmembrane helix</keyword>
<gene>
    <name evidence="2" type="ORF">A374_06886</name>
</gene>
<organism evidence="2 3">
    <name type="scientific">Fictibacillus macauensis ZFHKF-1</name>
    <dbReference type="NCBI Taxonomy" id="1196324"/>
    <lineage>
        <taxon>Bacteria</taxon>
        <taxon>Bacillati</taxon>
        <taxon>Bacillota</taxon>
        <taxon>Bacilli</taxon>
        <taxon>Bacillales</taxon>
        <taxon>Fictibacillaceae</taxon>
        <taxon>Fictibacillus</taxon>
    </lineage>
</organism>
<dbReference type="eggNOG" id="ENOG5033SAT">
    <property type="taxonomic scope" value="Bacteria"/>
</dbReference>
<name>I8UGM0_9BACL</name>
<feature type="transmembrane region" description="Helical" evidence="1">
    <location>
        <begin position="343"/>
        <end position="359"/>
    </location>
</feature>
<dbReference type="OrthoDB" id="2990886at2"/>
<reference evidence="2 3" key="1">
    <citation type="journal article" date="2012" name="J. Bacteriol.">
        <title>Genome of Bacillus macauensis ZFHKF-1, a Long-Chain-Forming Bacterium.</title>
        <authorList>
            <person name="Cai L."/>
            <person name="Zhang T."/>
        </authorList>
    </citation>
    <scope>NUCLEOTIDE SEQUENCE [LARGE SCALE GENOMIC DNA]</scope>
    <source>
        <strain evidence="2 3">ZFHKF-1</strain>
    </source>
</reference>
<feature type="transmembrane region" description="Helical" evidence="1">
    <location>
        <begin position="95"/>
        <end position="114"/>
    </location>
</feature>
<dbReference type="AlphaFoldDB" id="I8UGM0"/>
<feature type="transmembrane region" description="Helical" evidence="1">
    <location>
        <begin position="42"/>
        <end position="60"/>
    </location>
</feature>
<evidence type="ECO:0000313" key="3">
    <source>
        <dbReference type="Proteomes" id="UP000004080"/>
    </source>
</evidence>
<dbReference type="PATRIC" id="fig|1196324.3.peg.1409"/>
<feature type="transmembrane region" description="Helical" evidence="1">
    <location>
        <begin position="278"/>
        <end position="298"/>
    </location>
</feature>
<keyword evidence="1" id="KW-0472">Membrane</keyword>
<feature type="transmembrane region" description="Helical" evidence="1">
    <location>
        <begin position="255"/>
        <end position="272"/>
    </location>
</feature>